<dbReference type="InterPro" id="IPR049874">
    <property type="entry name" value="ROK_cs"/>
</dbReference>
<proteinExistence type="inferred from homology"/>
<comment type="caution">
    <text evidence="2">The sequence shown here is derived from an EMBL/GenBank/DDBJ whole genome shotgun (WGS) entry which is preliminary data.</text>
</comment>
<dbReference type="CDD" id="cd24073">
    <property type="entry name" value="ASKHA_ATPase_ROK_CYANR"/>
    <property type="match status" value="1"/>
</dbReference>
<accession>A0A401ZSU4</accession>
<dbReference type="SUPFAM" id="SSF53067">
    <property type="entry name" value="Actin-like ATPase domain"/>
    <property type="match status" value="1"/>
</dbReference>
<dbReference type="Proteomes" id="UP000287224">
    <property type="component" value="Unassembled WGS sequence"/>
</dbReference>
<gene>
    <name evidence="2" type="ORF">KDAU_73170</name>
</gene>
<sequence>MAPTRTGSKRLLRDLNQNIVFNLLVEHGTLSRTELARRSRLPAATITRICGEFLTAGLVTEIASEESSGGRRPILLSINPEAGYVIGVKLRQESATIALCDLSCALKHTCEIQFSAGAAPHHVVDVITGAIKRCASEGGIALNQVIGVGVGLSGLIDSQYGLCRYSAILGWQDVELGPALEFKLHLPVRVDNDVNTLAVAERYFGAGRDAANFLLITIGRGVGLGIVIRGEIYRGGRGGAGEFGHTTADTSPGAPLCECGKRGCLEALVSDIGLLQAAEIHIQDGYDETRLMGLIQQARAGDKKLQAVFNRAGNALGIAVANMVNIFDPDRVILNGEGLRAGELLLKPMYATLPAHIFGPARQPDFVVGSIDETIWARGAASLILHEMFQAPIYEEDEETLAIDHLLTQATRASHRKKRKEG</sequence>
<evidence type="ECO:0000313" key="2">
    <source>
        <dbReference type="EMBL" id="GCE09988.1"/>
    </source>
</evidence>
<evidence type="ECO:0000313" key="3">
    <source>
        <dbReference type="Proteomes" id="UP000287224"/>
    </source>
</evidence>
<name>A0A401ZSU4_9CHLR</name>
<organism evidence="2 3">
    <name type="scientific">Dictyobacter aurantiacus</name>
    <dbReference type="NCBI Taxonomy" id="1936993"/>
    <lineage>
        <taxon>Bacteria</taxon>
        <taxon>Bacillati</taxon>
        <taxon>Chloroflexota</taxon>
        <taxon>Ktedonobacteria</taxon>
        <taxon>Ktedonobacterales</taxon>
        <taxon>Dictyobacteraceae</taxon>
        <taxon>Dictyobacter</taxon>
    </lineage>
</organism>
<comment type="similarity">
    <text evidence="1">Belongs to the ROK (NagC/XylR) family.</text>
</comment>
<dbReference type="InterPro" id="IPR043129">
    <property type="entry name" value="ATPase_NBD"/>
</dbReference>
<dbReference type="Gene3D" id="1.10.10.10">
    <property type="entry name" value="Winged helix-like DNA-binding domain superfamily/Winged helix DNA-binding domain"/>
    <property type="match status" value="1"/>
</dbReference>
<dbReference type="InterPro" id="IPR036390">
    <property type="entry name" value="WH_DNA-bd_sf"/>
</dbReference>
<dbReference type="PANTHER" id="PTHR18964:SF149">
    <property type="entry name" value="BIFUNCTIONAL UDP-N-ACETYLGLUCOSAMINE 2-EPIMERASE_N-ACETYLMANNOSAMINE KINASE"/>
    <property type="match status" value="1"/>
</dbReference>
<dbReference type="Gene3D" id="3.30.420.40">
    <property type="match status" value="2"/>
</dbReference>
<dbReference type="AlphaFoldDB" id="A0A401ZSU4"/>
<dbReference type="OrthoDB" id="9796533at2"/>
<keyword evidence="3" id="KW-1185">Reference proteome</keyword>
<reference evidence="3" key="1">
    <citation type="submission" date="2018-12" db="EMBL/GenBank/DDBJ databases">
        <title>Tengunoibacter tsumagoiensis gen. nov., sp. nov., Dictyobacter kobayashii sp. nov., D. alpinus sp. nov., and D. joshuensis sp. nov. and description of Dictyobacteraceae fam. nov. within the order Ktedonobacterales isolated from Tengu-no-mugimeshi.</title>
        <authorList>
            <person name="Wang C.M."/>
            <person name="Zheng Y."/>
            <person name="Sakai Y."/>
            <person name="Toyoda A."/>
            <person name="Minakuchi Y."/>
            <person name="Abe K."/>
            <person name="Yokota A."/>
            <person name="Yabe S."/>
        </authorList>
    </citation>
    <scope>NUCLEOTIDE SEQUENCE [LARGE SCALE GENOMIC DNA]</scope>
    <source>
        <strain evidence="3">S-27</strain>
    </source>
</reference>
<dbReference type="InterPro" id="IPR000600">
    <property type="entry name" value="ROK"/>
</dbReference>
<dbReference type="InterPro" id="IPR036388">
    <property type="entry name" value="WH-like_DNA-bd_sf"/>
</dbReference>
<dbReference type="Pfam" id="PF00480">
    <property type="entry name" value="ROK"/>
    <property type="match status" value="1"/>
</dbReference>
<evidence type="ECO:0000256" key="1">
    <source>
        <dbReference type="ARBA" id="ARBA00006479"/>
    </source>
</evidence>
<dbReference type="EMBL" id="BIFQ01000002">
    <property type="protein sequence ID" value="GCE09988.1"/>
    <property type="molecule type" value="Genomic_DNA"/>
</dbReference>
<dbReference type="RefSeq" id="WP_126602910.1">
    <property type="nucleotide sequence ID" value="NZ_BIFQ01000002.1"/>
</dbReference>
<dbReference type="SUPFAM" id="SSF46785">
    <property type="entry name" value="Winged helix' DNA-binding domain"/>
    <property type="match status" value="1"/>
</dbReference>
<protein>
    <submittedName>
        <fullName evidence="2">Xylose repressor protein</fullName>
    </submittedName>
</protein>
<dbReference type="PANTHER" id="PTHR18964">
    <property type="entry name" value="ROK (REPRESSOR, ORF, KINASE) FAMILY"/>
    <property type="match status" value="1"/>
</dbReference>
<dbReference type="PROSITE" id="PS01125">
    <property type="entry name" value="ROK"/>
    <property type="match status" value="1"/>
</dbReference>